<evidence type="ECO:0000259" key="5">
    <source>
        <dbReference type="PROSITE" id="PS50930"/>
    </source>
</evidence>
<keyword evidence="7" id="KW-1185">Reference proteome</keyword>
<evidence type="ECO:0000256" key="3">
    <source>
        <dbReference type="SAM" id="MobiDB-lite"/>
    </source>
</evidence>
<evidence type="ECO:0000259" key="4">
    <source>
        <dbReference type="PROSITE" id="PS50110"/>
    </source>
</evidence>
<dbReference type="PANTHER" id="PTHR48111">
    <property type="entry name" value="REGULATOR OF RPOS"/>
    <property type="match status" value="1"/>
</dbReference>
<dbReference type="Gene3D" id="3.40.50.2300">
    <property type="match status" value="1"/>
</dbReference>
<keyword evidence="2" id="KW-0597">Phosphoprotein</keyword>
<dbReference type="GO" id="GO:0032993">
    <property type="term" value="C:protein-DNA complex"/>
    <property type="evidence" value="ECO:0007669"/>
    <property type="project" value="TreeGrafter"/>
</dbReference>
<dbReference type="InterPro" id="IPR007492">
    <property type="entry name" value="LytTR_DNA-bd_dom"/>
</dbReference>
<comment type="caution">
    <text evidence="6">The sequence shown here is derived from an EMBL/GenBank/DDBJ whole genome shotgun (WGS) entry which is preliminary data.</text>
</comment>
<protein>
    <submittedName>
        <fullName evidence="6">Response regulator transcription factor</fullName>
    </submittedName>
</protein>
<dbReference type="SUPFAM" id="SSF52172">
    <property type="entry name" value="CheY-like"/>
    <property type="match status" value="1"/>
</dbReference>
<keyword evidence="1" id="KW-0238">DNA-binding</keyword>
<dbReference type="Pfam" id="PF04397">
    <property type="entry name" value="LytTR"/>
    <property type="match status" value="1"/>
</dbReference>
<dbReference type="InterPro" id="IPR039420">
    <property type="entry name" value="WalR-like"/>
</dbReference>
<dbReference type="GO" id="GO:0000156">
    <property type="term" value="F:phosphorelay response regulator activity"/>
    <property type="evidence" value="ECO:0007669"/>
    <property type="project" value="TreeGrafter"/>
</dbReference>
<dbReference type="PROSITE" id="PS50930">
    <property type="entry name" value="HTH_LYTTR"/>
    <property type="match status" value="1"/>
</dbReference>
<feature type="domain" description="HTH LytTR-type" evidence="5">
    <location>
        <begin position="185"/>
        <end position="292"/>
    </location>
</feature>
<dbReference type="Proteomes" id="UP000316988">
    <property type="component" value="Unassembled WGS sequence"/>
</dbReference>
<organism evidence="6 7">
    <name type="scientific">Aeromicrobium piscarium</name>
    <dbReference type="NCBI Taxonomy" id="2590901"/>
    <lineage>
        <taxon>Bacteria</taxon>
        <taxon>Bacillati</taxon>
        <taxon>Actinomycetota</taxon>
        <taxon>Actinomycetes</taxon>
        <taxon>Propionibacteriales</taxon>
        <taxon>Nocardioidaceae</taxon>
        <taxon>Aeromicrobium</taxon>
    </lineage>
</organism>
<feature type="region of interest" description="Disordered" evidence="3">
    <location>
        <begin position="25"/>
        <end position="44"/>
    </location>
</feature>
<evidence type="ECO:0000313" key="6">
    <source>
        <dbReference type="EMBL" id="TSD64236.1"/>
    </source>
</evidence>
<dbReference type="PROSITE" id="PS50110">
    <property type="entry name" value="RESPONSE_REGULATORY"/>
    <property type="match status" value="1"/>
</dbReference>
<dbReference type="Gene3D" id="2.40.50.1020">
    <property type="entry name" value="LytTr DNA-binding domain"/>
    <property type="match status" value="1"/>
</dbReference>
<dbReference type="Pfam" id="PF00072">
    <property type="entry name" value="Response_reg"/>
    <property type="match status" value="1"/>
</dbReference>
<dbReference type="AlphaFoldDB" id="A0A554SD30"/>
<evidence type="ECO:0000256" key="1">
    <source>
        <dbReference type="ARBA" id="ARBA00023125"/>
    </source>
</evidence>
<dbReference type="InterPro" id="IPR001789">
    <property type="entry name" value="Sig_transdc_resp-reg_receiver"/>
</dbReference>
<dbReference type="OrthoDB" id="236568at2"/>
<dbReference type="InterPro" id="IPR011006">
    <property type="entry name" value="CheY-like_superfamily"/>
</dbReference>
<feature type="domain" description="Response regulatory" evidence="4">
    <location>
        <begin position="57"/>
        <end position="172"/>
    </location>
</feature>
<name>A0A554SD30_9ACTN</name>
<sequence>MPPATPSPPAASTTRHARCGFVAAGRTTPAHPSSAVPARSRRQRPHVTTITRVTALRTLVVDDEQPVLDELVWLLERDDRIAGPIATAHSGTEALRRLEHGDIDLVFLDIAMPGLSGIEIARLLGRFTQAPQIIFVTAHDAHAVEAFELHAVDYLLKPLRPERLRESIRRAAAERDAGGDADDTIAVELAGVTRFVSRSHVTYVEAQGDYVRLHLLDGTSHLIRAALTSLADEWHEAGFRRVHRSIVVNRAHLIEARSQGGGASLVVPSGEGTTSVPVSRRHLRDLREMIGEFSP</sequence>
<dbReference type="GO" id="GO:0005829">
    <property type="term" value="C:cytosol"/>
    <property type="evidence" value="ECO:0007669"/>
    <property type="project" value="TreeGrafter"/>
</dbReference>
<evidence type="ECO:0000313" key="7">
    <source>
        <dbReference type="Proteomes" id="UP000316988"/>
    </source>
</evidence>
<dbReference type="SMART" id="SM00448">
    <property type="entry name" value="REC"/>
    <property type="match status" value="1"/>
</dbReference>
<evidence type="ECO:0000256" key="2">
    <source>
        <dbReference type="PROSITE-ProRule" id="PRU00169"/>
    </source>
</evidence>
<feature type="modified residue" description="4-aspartylphosphate" evidence="2">
    <location>
        <position position="109"/>
    </location>
</feature>
<gene>
    <name evidence="6" type="ORF">FNM00_06710</name>
</gene>
<dbReference type="GO" id="GO:0006355">
    <property type="term" value="P:regulation of DNA-templated transcription"/>
    <property type="evidence" value="ECO:0007669"/>
    <property type="project" value="TreeGrafter"/>
</dbReference>
<proteinExistence type="predicted"/>
<dbReference type="GO" id="GO:0000976">
    <property type="term" value="F:transcription cis-regulatory region binding"/>
    <property type="evidence" value="ECO:0007669"/>
    <property type="project" value="TreeGrafter"/>
</dbReference>
<accession>A0A554SD30</accession>
<dbReference type="EMBL" id="VLNT01000004">
    <property type="protein sequence ID" value="TSD64236.1"/>
    <property type="molecule type" value="Genomic_DNA"/>
</dbReference>
<dbReference type="SMART" id="SM00850">
    <property type="entry name" value="LytTR"/>
    <property type="match status" value="1"/>
</dbReference>
<dbReference type="PANTHER" id="PTHR48111:SF69">
    <property type="entry name" value="RESPONSE REGULATOR RECEIVER"/>
    <property type="match status" value="1"/>
</dbReference>
<reference evidence="6 7" key="1">
    <citation type="submission" date="2019-07" db="EMBL/GenBank/DDBJ databases">
        <authorList>
            <person name="Zhao L.H."/>
        </authorList>
    </citation>
    <scope>NUCLEOTIDE SEQUENCE [LARGE SCALE GENOMIC DNA]</scope>
    <source>
        <strain evidence="6 7">Co35</strain>
    </source>
</reference>